<dbReference type="OrthoDB" id="9764871at2"/>
<dbReference type="Gene3D" id="3.30.497.10">
    <property type="entry name" value="Antithrombin, subunit I, domain 2"/>
    <property type="match status" value="1"/>
</dbReference>
<sequence length="384" mass="41472">MNRNTRPACNGPLRTALAPKAYQLGLRTLQSIAHEPGSISDRVAESRNFLTSPTCLQLALATAAAGAAGQTLQDLLAVLGMAEKAQLREIADTLAEGSRLVSTACRAVARQGLTCERGFAATMANLGGTMHRLDFTNTAKAQENLDSWVYRNTKGLIPRSGITVTPAIDMVLQSALALIAPWAEPFRVDDTEDDEFFLMSGERQPCRMMYTTRNLPYGDYEGWRATTLPYDGGLTCDIIVPPDGTSPLKATPGLLLGLLQEMLESSRLPLEVKLPKVNTSSSESLRNALTRMGLGSLFDNADFSAMSPEVSGISDCVQQVLLDVDERETTAAATVEMVMLTCAHGGARTPRPPLVCDHPFLLVIRDEKTDVPVYMGAIHHPSQP</sequence>
<organism evidence="3 4">
    <name type="scientific">Lawsonella clevelandensis</name>
    <dbReference type="NCBI Taxonomy" id="1528099"/>
    <lineage>
        <taxon>Bacteria</taxon>
        <taxon>Bacillati</taxon>
        <taxon>Actinomycetota</taxon>
        <taxon>Actinomycetes</taxon>
        <taxon>Mycobacteriales</taxon>
        <taxon>Lawsonellaceae</taxon>
        <taxon>Lawsonella</taxon>
    </lineage>
</organism>
<gene>
    <name evidence="3" type="ORF">AL705_05835</name>
</gene>
<reference evidence="3 4" key="1">
    <citation type="journal article" date="2015" name="Genome Announc.">
        <title>Complete Genome Sequences for Two Strains of a Novel Fastidious, Partially Acid-Fast, Gram-Positive Corynebacterineae Bacterium, Derived from Human Clinical Samples.</title>
        <authorList>
            <person name="Nicholson A.C."/>
            <person name="Bell M."/>
            <person name="Humrighouse B.W."/>
            <person name="McQuiston J.R."/>
        </authorList>
    </citation>
    <scope>NUCLEOTIDE SEQUENCE [LARGE SCALE GENOMIC DNA]</scope>
    <source>
        <strain evidence="3 4">X1698</strain>
    </source>
</reference>
<proteinExistence type="inferred from homology"/>
<dbReference type="GO" id="GO:0004867">
    <property type="term" value="F:serine-type endopeptidase inhibitor activity"/>
    <property type="evidence" value="ECO:0007669"/>
    <property type="project" value="InterPro"/>
</dbReference>
<evidence type="ECO:0000256" key="1">
    <source>
        <dbReference type="RuleBase" id="RU000411"/>
    </source>
</evidence>
<dbReference type="Pfam" id="PF00079">
    <property type="entry name" value="Serpin"/>
    <property type="match status" value="1"/>
</dbReference>
<dbReference type="InterPro" id="IPR036186">
    <property type="entry name" value="Serpin_sf"/>
</dbReference>
<dbReference type="InterPro" id="IPR023796">
    <property type="entry name" value="Serpin_dom"/>
</dbReference>
<dbReference type="InterPro" id="IPR042178">
    <property type="entry name" value="Serpin_sf_1"/>
</dbReference>
<evidence type="ECO:0000313" key="3">
    <source>
        <dbReference type="EMBL" id="ALE19184.1"/>
    </source>
</evidence>
<dbReference type="SUPFAM" id="SSF56574">
    <property type="entry name" value="Serpins"/>
    <property type="match status" value="1"/>
</dbReference>
<dbReference type="InterPro" id="IPR042185">
    <property type="entry name" value="Serpin_sf_2"/>
</dbReference>
<dbReference type="PANTHER" id="PTHR11461:SF211">
    <property type="entry name" value="GH10112P-RELATED"/>
    <property type="match status" value="1"/>
</dbReference>
<dbReference type="SMART" id="SM00093">
    <property type="entry name" value="SERPIN"/>
    <property type="match status" value="1"/>
</dbReference>
<evidence type="ECO:0000313" key="4">
    <source>
        <dbReference type="Proteomes" id="UP000068137"/>
    </source>
</evidence>
<dbReference type="InterPro" id="IPR000215">
    <property type="entry name" value="Serpin_fam"/>
</dbReference>
<dbReference type="KEGG" id="cbq:AL705_05835"/>
<accession>A0A0M3TBT4</accession>
<dbReference type="STRING" id="1528099.AL705_05835"/>
<feature type="domain" description="Serpin" evidence="2">
    <location>
        <begin position="26"/>
        <end position="381"/>
    </location>
</feature>
<protein>
    <recommendedName>
        <fullName evidence="2">Serpin domain-containing protein</fullName>
    </recommendedName>
</protein>
<dbReference type="Proteomes" id="UP000068137">
    <property type="component" value="Chromosome"/>
</dbReference>
<dbReference type="GO" id="GO:0005615">
    <property type="term" value="C:extracellular space"/>
    <property type="evidence" value="ECO:0007669"/>
    <property type="project" value="InterPro"/>
</dbReference>
<dbReference type="EMBL" id="CP012390">
    <property type="protein sequence ID" value="ALE19184.1"/>
    <property type="molecule type" value="Genomic_DNA"/>
</dbReference>
<evidence type="ECO:0000259" key="2">
    <source>
        <dbReference type="SMART" id="SM00093"/>
    </source>
</evidence>
<dbReference type="PANTHER" id="PTHR11461">
    <property type="entry name" value="SERINE PROTEASE INHIBITOR, SERPIN"/>
    <property type="match status" value="1"/>
</dbReference>
<comment type="similarity">
    <text evidence="1">Belongs to the serpin family.</text>
</comment>
<name>A0A0M3TBT4_9ACTN</name>
<dbReference type="AlphaFoldDB" id="A0A0M3TBT4"/>
<dbReference type="CDD" id="cd00172">
    <property type="entry name" value="serpin"/>
    <property type="match status" value="1"/>
</dbReference>
<dbReference type="Gene3D" id="2.30.39.10">
    <property type="entry name" value="Alpha-1-antitrypsin, domain 1"/>
    <property type="match status" value="1"/>
</dbReference>
<dbReference type="RefSeq" id="WP_053962211.1">
    <property type="nucleotide sequence ID" value="NZ_CP012390.1"/>
</dbReference>